<dbReference type="Proteomes" id="UP000198217">
    <property type="component" value="Chromosome I"/>
</dbReference>
<sequence>MSATTLRPPATGRRAAWATALTAGAMLLGATALLGAVEAVTGRDVFALPFVASAAVLALAPGAPLARPAAVLLSYPPCALVAVAVTAVVGPSVWTASAAAGASVVTMLLLRAPHAPAAVCAAFIGLTDPGIAYPLHTVLPAVLVVLGAALLAGRLLPRYGYPPSRH</sequence>
<name>A0A1C5JRT1_9ACTN</name>
<feature type="transmembrane region" description="Helical" evidence="1">
    <location>
        <begin position="46"/>
        <end position="66"/>
    </location>
</feature>
<evidence type="ECO:0000313" key="4">
    <source>
        <dbReference type="Proteomes" id="UP000198217"/>
    </source>
</evidence>
<keyword evidence="4" id="KW-1185">Reference proteome</keyword>
<reference evidence="3 4" key="1">
    <citation type="submission" date="2016-06" db="EMBL/GenBank/DDBJ databases">
        <authorList>
            <person name="Kjaerup R.B."/>
            <person name="Dalgaard T.S."/>
            <person name="Juul-Madsen H.R."/>
        </authorList>
    </citation>
    <scope>NUCLEOTIDE SEQUENCE [LARGE SCALE GENOMIC DNA]</scope>
    <source>
        <strain evidence="3 4">DSM 43904</strain>
    </source>
</reference>
<feature type="domain" description="HPP transmembrane region" evidence="2">
    <location>
        <begin position="16"/>
        <end position="161"/>
    </location>
</feature>
<feature type="transmembrane region" description="Helical" evidence="1">
    <location>
        <begin position="15"/>
        <end position="34"/>
    </location>
</feature>
<keyword evidence="1" id="KW-0812">Transmembrane</keyword>
<accession>A0A1C5JRT1</accession>
<gene>
    <name evidence="3" type="ORF">GA0070609_4811</name>
</gene>
<dbReference type="RefSeq" id="WP_088995818.1">
    <property type="nucleotide sequence ID" value="NZ_JBFAQF010000022.1"/>
</dbReference>
<evidence type="ECO:0000313" key="3">
    <source>
        <dbReference type="EMBL" id="SCG73193.1"/>
    </source>
</evidence>
<dbReference type="AlphaFoldDB" id="A0A1C5JRT1"/>
<keyword evidence="1" id="KW-0472">Membrane</keyword>
<proteinExistence type="predicted"/>
<dbReference type="EMBL" id="LT607750">
    <property type="protein sequence ID" value="SCG73193.1"/>
    <property type="molecule type" value="Genomic_DNA"/>
</dbReference>
<keyword evidence="1" id="KW-1133">Transmembrane helix</keyword>
<organism evidence="3 4">
    <name type="scientific">Micromonospora echinaurantiaca</name>
    <dbReference type="NCBI Taxonomy" id="47857"/>
    <lineage>
        <taxon>Bacteria</taxon>
        <taxon>Bacillati</taxon>
        <taxon>Actinomycetota</taxon>
        <taxon>Actinomycetes</taxon>
        <taxon>Micromonosporales</taxon>
        <taxon>Micromonosporaceae</taxon>
        <taxon>Micromonospora</taxon>
    </lineage>
</organism>
<feature type="transmembrane region" description="Helical" evidence="1">
    <location>
        <begin position="72"/>
        <end position="96"/>
    </location>
</feature>
<evidence type="ECO:0000259" key="2">
    <source>
        <dbReference type="Pfam" id="PF04982"/>
    </source>
</evidence>
<dbReference type="InterPro" id="IPR058581">
    <property type="entry name" value="TM_HPP"/>
</dbReference>
<evidence type="ECO:0000256" key="1">
    <source>
        <dbReference type="SAM" id="Phobius"/>
    </source>
</evidence>
<feature type="transmembrane region" description="Helical" evidence="1">
    <location>
        <begin position="108"/>
        <end position="126"/>
    </location>
</feature>
<protein>
    <submittedName>
        <fullName evidence="3">HPP family protein</fullName>
    </submittedName>
</protein>
<feature type="transmembrane region" description="Helical" evidence="1">
    <location>
        <begin position="138"/>
        <end position="156"/>
    </location>
</feature>
<dbReference type="Pfam" id="PF04982">
    <property type="entry name" value="TM_HPP"/>
    <property type="match status" value="1"/>
</dbReference>